<sequence>MSNDSVQHRGHPRSTQWRPEEKGEALIEFIAVMILFVIPVFYIILSLGQLQASTYAAEAAARNAARILAANPAAHSLAERQAQLAFSDFGLPAPQIHAACQPAECSTDGVVTVSVESQVPLPLVPDWIGARASIPVMAQVSMPVEGLSVHGLE</sequence>
<feature type="transmembrane region" description="Helical" evidence="1">
    <location>
        <begin position="25"/>
        <end position="45"/>
    </location>
</feature>
<keyword evidence="1" id="KW-0812">Transmembrane</keyword>
<evidence type="ECO:0000313" key="2">
    <source>
        <dbReference type="EMBL" id="RRC95242.1"/>
    </source>
</evidence>
<protein>
    <submittedName>
        <fullName evidence="2">1-hydroxy-2-methyl-2-(E)-butenyl 4-diphosphate synthase</fullName>
    </submittedName>
</protein>
<name>A0A3P1SFX5_9ACTO</name>
<dbReference type="Proteomes" id="UP000280444">
    <property type="component" value="Unassembled WGS sequence"/>
</dbReference>
<accession>A0A3P1SFX5</accession>
<gene>
    <name evidence="2" type="ORF">EII11_06300</name>
</gene>
<dbReference type="EMBL" id="RQZF01000005">
    <property type="protein sequence ID" value="RRC95242.1"/>
    <property type="molecule type" value="Genomic_DNA"/>
</dbReference>
<dbReference type="RefSeq" id="WP_165867087.1">
    <property type="nucleotide sequence ID" value="NZ_RQZF01000005.1"/>
</dbReference>
<keyword evidence="3" id="KW-1185">Reference proteome</keyword>
<keyword evidence="1" id="KW-1133">Transmembrane helix</keyword>
<dbReference type="AlphaFoldDB" id="A0A3P1SFX5"/>
<keyword evidence="1" id="KW-0472">Membrane</keyword>
<evidence type="ECO:0000256" key="1">
    <source>
        <dbReference type="SAM" id="Phobius"/>
    </source>
</evidence>
<comment type="caution">
    <text evidence="2">The sequence shown here is derived from an EMBL/GenBank/DDBJ whole genome shotgun (WGS) entry which is preliminary data.</text>
</comment>
<evidence type="ECO:0000313" key="3">
    <source>
        <dbReference type="Proteomes" id="UP000280444"/>
    </source>
</evidence>
<organism evidence="2 3">
    <name type="scientific">Schaalia canis</name>
    <dbReference type="NCBI Taxonomy" id="100469"/>
    <lineage>
        <taxon>Bacteria</taxon>
        <taxon>Bacillati</taxon>
        <taxon>Actinomycetota</taxon>
        <taxon>Actinomycetes</taxon>
        <taxon>Actinomycetales</taxon>
        <taxon>Actinomycetaceae</taxon>
        <taxon>Schaalia</taxon>
    </lineage>
</organism>
<reference evidence="2 3" key="1">
    <citation type="submission" date="2018-11" db="EMBL/GenBank/DDBJ databases">
        <title>Genomes From Bacteria Associated with the Canine Oral Cavity: a Test Case for Automated Genome-Based Taxonomic Assignment.</title>
        <authorList>
            <person name="Coil D.A."/>
            <person name="Jospin G."/>
            <person name="Darling A.E."/>
            <person name="Wallis C."/>
            <person name="Davis I.J."/>
            <person name="Harris S."/>
            <person name="Eisen J.A."/>
            <person name="Holcombe L.J."/>
            <person name="O'Flynn C."/>
        </authorList>
    </citation>
    <scope>NUCLEOTIDE SEQUENCE [LARGE SCALE GENOMIC DNA]</scope>
    <source>
        <strain evidence="2 3">OH770</strain>
    </source>
</reference>
<proteinExistence type="predicted"/>